<protein>
    <submittedName>
        <fullName evidence="1">Uncharacterized protein</fullName>
    </submittedName>
</protein>
<reference evidence="2" key="1">
    <citation type="submission" date="2016-06" db="EMBL/GenBank/DDBJ databases">
        <authorList>
            <person name="Chen W."/>
            <person name="Hasegawa D.K."/>
        </authorList>
    </citation>
    <scope>NUCLEOTIDE SEQUENCE [LARGE SCALE GENOMIC DNA]</scope>
    <source>
        <strain evidence="2">MEAM1</strain>
    </source>
</reference>
<accession>A0A249DX26</accession>
<evidence type="ECO:0000313" key="1">
    <source>
        <dbReference type="EMBL" id="ASX26094.1"/>
    </source>
</evidence>
<name>A0A249DX26_9ENTR</name>
<dbReference type="Proteomes" id="UP000216438">
    <property type="component" value="Chromosome"/>
</dbReference>
<evidence type="ECO:0000313" key="2">
    <source>
        <dbReference type="Proteomes" id="UP000216438"/>
    </source>
</evidence>
<dbReference type="AlphaFoldDB" id="A0A249DX26"/>
<reference evidence="1 2" key="2">
    <citation type="submission" date="2017-09" db="EMBL/GenBank/DDBJ databases">
        <title>The genome of whitefly Bemisia tabaci, a global crop pest, provides novel insights into virus transmission, host adaptation and insecticide resistance.</title>
        <authorList>
            <person name="Kaur N."/>
            <person name="Kliot A."/>
            <person name="Pinheiro P.V."/>
            <person name="Luan J."/>
            <person name="Zheng Y."/>
            <person name="Liu W."/>
            <person name="Sun H."/>
            <person name="Yang X."/>
            <person name="Xu Y."/>
            <person name="Luo Y."/>
            <person name="Kruse A."/>
            <person name="Fisher T.W."/>
            <person name="Nelson D.R."/>
            <person name="Elimelech M."/>
            <person name="MacCoss M."/>
            <person name="Johnson R."/>
            <person name="Cohen E."/>
            <person name="Hunter W.B."/>
            <person name="Brown J.K."/>
            <person name="Jander G."/>
            <person name="Cilia M."/>
            <person name="Douglas A.E."/>
            <person name="Ghanim M."/>
            <person name="Simmons A.M."/>
            <person name="Wintermantel W.M."/>
            <person name="Ling K.-S."/>
            <person name="Fei Z."/>
        </authorList>
    </citation>
    <scope>NUCLEOTIDE SEQUENCE [LARGE SCALE GENOMIC DNA]</scope>
    <source>
        <strain evidence="1 2">MEAM1</strain>
    </source>
</reference>
<proteinExistence type="predicted"/>
<dbReference type="RefSeq" id="WP_029588991.1">
    <property type="nucleotide sequence ID" value="NZ_CP016303.1"/>
</dbReference>
<gene>
    <name evidence="1" type="ORF">BA171_02995</name>
</gene>
<sequence length="132" mass="15151">MNILRFSFMLFTLTFTSFPIFSAPLKNYLYTSSGNLEKIKPLLIRPDLGGPDIIPNEKGHMKNAYPFFHQYKGKLGLVAMAVQEPTLTYTNSQTRRPFTKAEFTDYAENYLGADIIFLESFFSRARSSIKIM</sequence>
<organism evidence="1 2">
    <name type="scientific">Candidatus Hamiltonella defensa</name>
    <name type="common">Bemisia tabaci</name>
    <dbReference type="NCBI Taxonomy" id="672795"/>
    <lineage>
        <taxon>Bacteria</taxon>
        <taxon>Pseudomonadati</taxon>
        <taxon>Pseudomonadota</taxon>
        <taxon>Gammaproteobacteria</taxon>
        <taxon>Enterobacterales</taxon>
        <taxon>Enterobacteriaceae</taxon>
        <taxon>aphid secondary symbionts</taxon>
        <taxon>Candidatus Williamhamiltonella</taxon>
    </lineage>
</organism>
<dbReference type="EMBL" id="CP016303">
    <property type="protein sequence ID" value="ASX26094.1"/>
    <property type="molecule type" value="Genomic_DNA"/>
</dbReference>